<organism evidence="1 2">
    <name type="scientific">Candidatus Komeilibacteria bacterium CG10_big_fil_rev_8_21_14_0_10_41_13</name>
    <dbReference type="NCBI Taxonomy" id="1974476"/>
    <lineage>
        <taxon>Bacteria</taxon>
        <taxon>Candidatus Komeiliibacteriota</taxon>
    </lineage>
</organism>
<reference evidence="2" key="1">
    <citation type="submission" date="2017-09" db="EMBL/GenBank/DDBJ databases">
        <title>Depth-based differentiation of microbial function through sediment-hosted aquifers and enrichment of novel symbionts in the deep terrestrial subsurface.</title>
        <authorList>
            <person name="Probst A.J."/>
            <person name="Ladd B."/>
            <person name="Jarett J.K."/>
            <person name="Geller-Mcgrath D.E."/>
            <person name="Sieber C.M.K."/>
            <person name="Emerson J.B."/>
            <person name="Anantharaman K."/>
            <person name="Thomas B.C."/>
            <person name="Malmstrom R."/>
            <person name="Stieglmeier M."/>
            <person name="Klingl A."/>
            <person name="Woyke T."/>
            <person name="Ryan C.M."/>
            <person name="Banfield J.F."/>
        </authorList>
    </citation>
    <scope>NUCLEOTIDE SEQUENCE [LARGE SCALE GENOMIC DNA]</scope>
</reference>
<sequence length="706" mass="80376">MTYKLAKLNLFDPHKSLKTGEMLFQKAEEDQTSDLLVLVEVDSAQPDRHSFIQNFLSLIFEVYEQSTIEDTEKILENILKRLNQELSNSKPKKDRGYAFQSFIGLIKENNIYFSSYGNVETFLIKSTMIKQISQKGFDPGNSLFFDHTLKGQLKDDDRLLIATESLTDYLSLEKIKKIISALPPQSASAHLSNILETVPKTVSFFGLILQFITAESSAENKEMPKIGRLATPSGSKNSLDQLLRTQAETEKIMTPPSFIDSLKNKLKKSGNLISVKAKAGNQTAEKINKNKAGNKNAAIKKYSSYLLSTWQFLTSGKFRYGSLSSINSLLRKQIKRFYGLSKFKRILILVAVLIVLILSQSLVWQGKQLETAADQEFYQDTLVKINEKRSGIEASLIYNDTVRAKQLLGEIEVLLNQLPQNSKERIAEHNRLQSEVKTVFEKVWKITNIAEPVSLINFRNFDLTTEVIKIGLKDNYLYGFNNTSKLFTVSTVDDQTKIYENLDLSIKNVGYFEKIDNFIIQSNDNRFYTINDDEILEITANLPAELSQIDGLAFYLDKVYLLDKTSKQIFRLTYLTNSFGRPTGWLREELPIDQTNDLAVDGYIYTLQNDGKILKLSQGGRENYSEEIKIEPVLNSASKIFTTEDSQNLYILDPAGRRFIILNKETVELKQQYFSDKFNNLKDFIIDEAGSKVYLLNGAQVFVVAI</sequence>
<comment type="caution">
    <text evidence="1">The sequence shown here is derived from an EMBL/GenBank/DDBJ whole genome shotgun (WGS) entry which is preliminary data.</text>
</comment>
<dbReference type="SUPFAM" id="SSF81606">
    <property type="entry name" value="PP2C-like"/>
    <property type="match status" value="1"/>
</dbReference>
<proteinExistence type="predicted"/>
<name>A0A2M6WCQ7_9BACT</name>
<evidence type="ECO:0000313" key="2">
    <source>
        <dbReference type="Proteomes" id="UP000230543"/>
    </source>
</evidence>
<protein>
    <submittedName>
        <fullName evidence="1">Uncharacterized protein</fullName>
    </submittedName>
</protein>
<evidence type="ECO:0000313" key="1">
    <source>
        <dbReference type="EMBL" id="PIT90524.1"/>
    </source>
</evidence>
<dbReference type="Proteomes" id="UP000230543">
    <property type="component" value="Unassembled WGS sequence"/>
</dbReference>
<dbReference type="SUPFAM" id="SSF63825">
    <property type="entry name" value="YWTD domain"/>
    <property type="match status" value="1"/>
</dbReference>
<gene>
    <name evidence="1" type="ORF">COU22_01705</name>
</gene>
<accession>A0A2M6WCQ7</accession>
<dbReference type="AlphaFoldDB" id="A0A2M6WCQ7"/>
<dbReference type="EMBL" id="PFBO01000051">
    <property type="protein sequence ID" value="PIT90524.1"/>
    <property type="molecule type" value="Genomic_DNA"/>
</dbReference>
<dbReference type="InterPro" id="IPR036457">
    <property type="entry name" value="PPM-type-like_dom_sf"/>
</dbReference>